<dbReference type="RefSeq" id="WP_073020141.1">
    <property type="nucleotide sequence ID" value="NZ_FQWF01000009.1"/>
</dbReference>
<dbReference type="AlphaFoldDB" id="A0A1M5M8Z6"/>
<evidence type="ECO:0000313" key="3">
    <source>
        <dbReference type="Proteomes" id="UP000184020"/>
    </source>
</evidence>
<dbReference type="EMBL" id="FQWF01000009">
    <property type="protein sequence ID" value="SHG73439.1"/>
    <property type="molecule type" value="Genomic_DNA"/>
</dbReference>
<reference evidence="3" key="1">
    <citation type="submission" date="2016-11" db="EMBL/GenBank/DDBJ databases">
        <authorList>
            <person name="Varghese N."/>
            <person name="Submissions S."/>
        </authorList>
    </citation>
    <scope>NUCLEOTIDE SEQUENCE [LARGE SCALE GENOMIC DNA]</scope>
    <source>
        <strain evidence="3">DSM 17659</strain>
    </source>
</reference>
<keyword evidence="3" id="KW-1185">Reference proteome</keyword>
<organism evidence="2 3">
    <name type="scientific">Flavobacterium micromati</name>
    <dbReference type="NCBI Taxonomy" id="229205"/>
    <lineage>
        <taxon>Bacteria</taxon>
        <taxon>Pseudomonadati</taxon>
        <taxon>Bacteroidota</taxon>
        <taxon>Flavobacteriia</taxon>
        <taxon>Flavobacteriales</taxon>
        <taxon>Flavobacteriaceae</taxon>
        <taxon>Flavobacterium</taxon>
    </lineage>
</organism>
<protein>
    <submittedName>
        <fullName evidence="2">Uncharacterized protein</fullName>
    </submittedName>
</protein>
<evidence type="ECO:0000256" key="1">
    <source>
        <dbReference type="SAM" id="MobiDB-lite"/>
    </source>
</evidence>
<evidence type="ECO:0000313" key="2">
    <source>
        <dbReference type="EMBL" id="SHG73439.1"/>
    </source>
</evidence>
<dbReference type="Proteomes" id="UP000184020">
    <property type="component" value="Unassembled WGS sequence"/>
</dbReference>
<proteinExistence type="predicted"/>
<feature type="region of interest" description="Disordered" evidence="1">
    <location>
        <begin position="178"/>
        <end position="198"/>
    </location>
</feature>
<name>A0A1M5M8Z6_9FLAO</name>
<dbReference type="STRING" id="229205.SAMN05444372_10983"/>
<sequence>MNKKNIILKTIDEVHFFKQQLLFSIVRNEFKKTFLLLSQNRILDIEPLRNYLIENKLNDFAKKEIDNLINKIDACLDLEKSYRKLPIEDCNYKYEYEGKGCVSGNGGIKFILVVKGSFFKADNKTFDEKEPNFKYIKSFNIGLLVLRLTDIKSLFEMDSKEPELETMEPIKKDLSDTTATESAISEPQQPNRNNNNFDPNHFNQKGYDLFLYLVEHYDKLDKTKFINIFYYLKYYRKENIYFFNFTEDKYKSFVLKNHSVSVNHFKKDKFDNSSEKHVLNSHEQQFDGR</sequence>
<gene>
    <name evidence="2" type="ORF">SAMN05444372_10983</name>
</gene>
<accession>A0A1M5M8Z6</accession>
<feature type="compositionally biased region" description="Low complexity" evidence="1">
    <location>
        <begin position="187"/>
        <end position="198"/>
    </location>
</feature>